<evidence type="ECO:0000256" key="4">
    <source>
        <dbReference type="ARBA" id="ARBA00022618"/>
    </source>
</evidence>
<dbReference type="InterPro" id="IPR036192">
    <property type="entry name" value="Cell_div_ZapA-like_sf"/>
</dbReference>
<dbReference type="OrthoDB" id="1826286at2"/>
<evidence type="ECO:0000256" key="1">
    <source>
        <dbReference type="ARBA" id="ARBA00004496"/>
    </source>
</evidence>
<dbReference type="GO" id="GO:0030428">
    <property type="term" value="C:cell septum"/>
    <property type="evidence" value="ECO:0007669"/>
    <property type="project" value="TreeGrafter"/>
</dbReference>
<comment type="function">
    <text evidence="7">Activator of cell division through the inhibition of FtsZ GTPase activity, therefore promoting FtsZ assembly into bundles of protofilaments necessary for the formation of the division Z ring. It is recruited early at mid-cell but it is not essential for cell division.</text>
</comment>
<dbReference type="PANTHER" id="PTHR34981:SF1">
    <property type="entry name" value="CELL DIVISION PROTEIN ZAPA"/>
    <property type="match status" value="1"/>
</dbReference>
<proteinExistence type="predicted"/>
<dbReference type="GO" id="GO:0000917">
    <property type="term" value="P:division septum assembly"/>
    <property type="evidence" value="ECO:0007669"/>
    <property type="project" value="UniProtKB-KW"/>
</dbReference>
<keyword evidence="10" id="KW-0175">Coiled coil</keyword>
<evidence type="ECO:0000256" key="9">
    <source>
        <dbReference type="ARBA" id="ARBA00033158"/>
    </source>
</evidence>
<dbReference type="GO" id="GO:0043093">
    <property type="term" value="P:FtsZ-dependent cytokinesis"/>
    <property type="evidence" value="ECO:0007669"/>
    <property type="project" value="TreeGrafter"/>
</dbReference>
<dbReference type="InterPro" id="IPR053712">
    <property type="entry name" value="Bac_CellDiv_Activator"/>
</dbReference>
<evidence type="ECO:0000256" key="7">
    <source>
        <dbReference type="ARBA" id="ARBA00024910"/>
    </source>
</evidence>
<keyword evidence="6" id="KW-0131">Cell cycle</keyword>
<comment type="subunit">
    <text evidence="8">Homodimer. Interacts with FtsZ.</text>
</comment>
<gene>
    <name evidence="11" type="ORF">BBF96_09855</name>
</gene>
<evidence type="ECO:0000313" key="11">
    <source>
        <dbReference type="EMBL" id="AZR73662.1"/>
    </source>
</evidence>
<evidence type="ECO:0000313" key="12">
    <source>
        <dbReference type="Proteomes" id="UP000267250"/>
    </source>
</evidence>
<dbReference type="SUPFAM" id="SSF102829">
    <property type="entry name" value="Cell division protein ZapA-like"/>
    <property type="match status" value="1"/>
</dbReference>
<dbReference type="Gene3D" id="6.10.250.790">
    <property type="match status" value="1"/>
</dbReference>
<protein>
    <recommendedName>
        <fullName evidence="2">Cell division protein ZapA</fullName>
    </recommendedName>
    <alternativeName>
        <fullName evidence="9">Z ring-associated protein ZapA</fullName>
    </alternativeName>
</protein>
<evidence type="ECO:0000256" key="6">
    <source>
        <dbReference type="ARBA" id="ARBA00023306"/>
    </source>
</evidence>
<keyword evidence="3" id="KW-0963">Cytoplasm</keyword>
<organism evidence="11 12">
    <name type="scientific">Anoxybacter fermentans</name>
    <dbReference type="NCBI Taxonomy" id="1323375"/>
    <lineage>
        <taxon>Bacteria</taxon>
        <taxon>Bacillati</taxon>
        <taxon>Bacillota</taxon>
        <taxon>Clostridia</taxon>
        <taxon>Halanaerobiales</taxon>
        <taxon>Anoxybacter</taxon>
    </lineage>
</organism>
<name>A0A3Q9HR85_9FIRM</name>
<dbReference type="GO" id="GO:0005829">
    <property type="term" value="C:cytosol"/>
    <property type="evidence" value="ECO:0007669"/>
    <property type="project" value="TreeGrafter"/>
</dbReference>
<dbReference type="GO" id="GO:0032153">
    <property type="term" value="C:cell division site"/>
    <property type="evidence" value="ECO:0007669"/>
    <property type="project" value="TreeGrafter"/>
</dbReference>
<keyword evidence="4" id="KW-0132">Cell division</keyword>
<comment type="subcellular location">
    <subcellularLocation>
        <location evidence="1">Cytoplasm</location>
    </subcellularLocation>
</comment>
<accession>A0A3Q9HR85</accession>
<dbReference type="PANTHER" id="PTHR34981">
    <property type="entry name" value="CELL DIVISION PROTEIN ZAPA"/>
    <property type="match status" value="1"/>
</dbReference>
<dbReference type="GO" id="GO:0000921">
    <property type="term" value="P:septin ring assembly"/>
    <property type="evidence" value="ECO:0007669"/>
    <property type="project" value="TreeGrafter"/>
</dbReference>
<reference evidence="11 12" key="1">
    <citation type="submission" date="2016-07" db="EMBL/GenBank/DDBJ databases">
        <title>Genome and transcriptome analysis of iron-reducing fermentative bacteria Anoxybacter fermentans.</title>
        <authorList>
            <person name="Zeng X."/>
            <person name="Shao Z."/>
        </authorList>
    </citation>
    <scope>NUCLEOTIDE SEQUENCE [LARGE SCALE GENOMIC DNA]</scope>
    <source>
        <strain evidence="11 12">DY22613</strain>
    </source>
</reference>
<sequence>MSTEKKNNNGKNDGRASAEVTILGENLVVVGNSSVEYIKSVADFVNKKMMELNRNYPRMSRNKIIALGAMNLADELIKALQEVELLKKKIKQIEEEKKQMEEELQQAKKLAQHYQNEYEELVLLLEEVEE</sequence>
<evidence type="ECO:0000256" key="10">
    <source>
        <dbReference type="SAM" id="Coils"/>
    </source>
</evidence>
<dbReference type="Pfam" id="PF05164">
    <property type="entry name" value="ZapA"/>
    <property type="match status" value="1"/>
</dbReference>
<evidence type="ECO:0000256" key="3">
    <source>
        <dbReference type="ARBA" id="ARBA00022490"/>
    </source>
</evidence>
<evidence type="ECO:0000256" key="5">
    <source>
        <dbReference type="ARBA" id="ARBA00023210"/>
    </source>
</evidence>
<keyword evidence="12" id="KW-1185">Reference proteome</keyword>
<feature type="coiled-coil region" evidence="10">
    <location>
        <begin position="69"/>
        <end position="124"/>
    </location>
</feature>
<keyword evidence="5" id="KW-0717">Septation</keyword>
<dbReference type="Proteomes" id="UP000267250">
    <property type="component" value="Chromosome"/>
</dbReference>
<dbReference type="InterPro" id="IPR007838">
    <property type="entry name" value="Cell_div_ZapA-like"/>
</dbReference>
<evidence type="ECO:0000256" key="8">
    <source>
        <dbReference type="ARBA" id="ARBA00026068"/>
    </source>
</evidence>
<dbReference type="KEGG" id="aft:BBF96_09855"/>
<dbReference type="AlphaFoldDB" id="A0A3Q9HR85"/>
<dbReference type="RefSeq" id="WP_127017007.1">
    <property type="nucleotide sequence ID" value="NZ_CP016379.1"/>
</dbReference>
<dbReference type="EMBL" id="CP016379">
    <property type="protein sequence ID" value="AZR73662.1"/>
    <property type="molecule type" value="Genomic_DNA"/>
</dbReference>
<evidence type="ECO:0000256" key="2">
    <source>
        <dbReference type="ARBA" id="ARBA00015195"/>
    </source>
</evidence>